<sequence length="130" mass="14563">MSLFEPSQQCTTKTLPPVGAQLLLELLLPGALLLLTGGHLLLAGVSCSNGMSDYFCVEPDFLWHVVRSWSTETHTFICAWGEFTQMLEDNMGNVDLFHYDIPPVDDKVYKNLKKGAPTFPSKALWLNEME</sequence>
<dbReference type="AlphaFoldDB" id="A0A540KKW3"/>
<keyword evidence="3" id="KW-1185">Reference proteome</keyword>
<gene>
    <name evidence="2" type="ORF">C1H46_039614</name>
</gene>
<feature type="transmembrane region" description="Helical" evidence="1">
    <location>
        <begin position="20"/>
        <end position="42"/>
    </location>
</feature>
<keyword evidence="1" id="KW-1133">Transmembrane helix</keyword>
<dbReference type="Proteomes" id="UP000315295">
    <property type="component" value="Unassembled WGS sequence"/>
</dbReference>
<dbReference type="EMBL" id="VIEB01001148">
    <property type="protein sequence ID" value="TQD74856.1"/>
    <property type="molecule type" value="Genomic_DNA"/>
</dbReference>
<comment type="caution">
    <text evidence="2">The sequence shown here is derived from an EMBL/GenBank/DDBJ whole genome shotgun (WGS) entry which is preliminary data.</text>
</comment>
<reference evidence="2 3" key="1">
    <citation type="journal article" date="2019" name="G3 (Bethesda)">
        <title>Sequencing of a Wild Apple (Malus baccata) Genome Unravels the Differences Between Cultivated and Wild Apple Species Regarding Disease Resistance and Cold Tolerance.</title>
        <authorList>
            <person name="Chen X."/>
        </authorList>
    </citation>
    <scope>NUCLEOTIDE SEQUENCE [LARGE SCALE GENOMIC DNA]</scope>
    <source>
        <strain evidence="3">cv. Shandingzi</strain>
        <tissue evidence="2">Leaves</tissue>
    </source>
</reference>
<keyword evidence="1" id="KW-0812">Transmembrane</keyword>
<evidence type="ECO:0000256" key="1">
    <source>
        <dbReference type="SAM" id="Phobius"/>
    </source>
</evidence>
<keyword evidence="1" id="KW-0472">Membrane</keyword>
<proteinExistence type="predicted"/>
<organism evidence="2 3">
    <name type="scientific">Malus baccata</name>
    <name type="common">Siberian crab apple</name>
    <name type="synonym">Pyrus baccata</name>
    <dbReference type="NCBI Taxonomy" id="106549"/>
    <lineage>
        <taxon>Eukaryota</taxon>
        <taxon>Viridiplantae</taxon>
        <taxon>Streptophyta</taxon>
        <taxon>Embryophyta</taxon>
        <taxon>Tracheophyta</taxon>
        <taxon>Spermatophyta</taxon>
        <taxon>Magnoliopsida</taxon>
        <taxon>eudicotyledons</taxon>
        <taxon>Gunneridae</taxon>
        <taxon>Pentapetalae</taxon>
        <taxon>rosids</taxon>
        <taxon>fabids</taxon>
        <taxon>Rosales</taxon>
        <taxon>Rosaceae</taxon>
        <taxon>Amygdaloideae</taxon>
        <taxon>Maleae</taxon>
        <taxon>Malus</taxon>
    </lineage>
</organism>
<accession>A0A540KKW3</accession>
<evidence type="ECO:0000313" key="3">
    <source>
        <dbReference type="Proteomes" id="UP000315295"/>
    </source>
</evidence>
<evidence type="ECO:0000313" key="2">
    <source>
        <dbReference type="EMBL" id="TQD74856.1"/>
    </source>
</evidence>
<name>A0A540KKW3_MALBA</name>
<protein>
    <submittedName>
        <fullName evidence="2">Uncharacterized protein</fullName>
    </submittedName>
</protein>